<evidence type="ECO:0000313" key="1">
    <source>
        <dbReference type="EMBL" id="RVU31017.1"/>
    </source>
</evidence>
<gene>
    <name evidence="1" type="ORF">EOE65_08380</name>
</gene>
<proteinExistence type="predicted"/>
<protein>
    <submittedName>
        <fullName evidence="1">Uncharacterized protein</fullName>
    </submittedName>
</protein>
<dbReference type="Proteomes" id="UP000282818">
    <property type="component" value="Unassembled WGS sequence"/>
</dbReference>
<dbReference type="AlphaFoldDB" id="A0A437Q9A0"/>
<dbReference type="EMBL" id="SACQ01000003">
    <property type="protein sequence ID" value="RVU31017.1"/>
    <property type="molecule type" value="Genomic_DNA"/>
</dbReference>
<organism evidence="1 2">
    <name type="scientific">Neptunomonas marina</name>
    <dbReference type="NCBI Taxonomy" id="1815562"/>
    <lineage>
        <taxon>Bacteria</taxon>
        <taxon>Pseudomonadati</taxon>
        <taxon>Pseudomonadota</taxon>
        <taxon>Gammaproteobacteria</taxon>
        <taxon>Oceanospirillales</taxon>
        <taxon>Oceanospirillaceae</taxon>
        <taxon>Neptunomonas</taxon>
    </lineage>
</organism>
<accession>A0A437Q9A0</accession>
<sequence>MNTSEVQNQIKSILTTLGWSQKRLARELYMEEHDYDDEDEIKKYEEKLKKSLTRKTTKVELLLGYLSFLNNHSEFSEKKFVLNRLFPLACLNDEKLNEMKEFSKVVDKRIT</sequence>
<reference evidence="1 2" key="1">
    <citation type="submission" date="2019-01" db="EMBL/GenBank/DDBJ databases">
        <authorList>
            <person name="Chen W.-M."/>
        </authorList>
    </citation>
    <scope>NUCLEOTIDE SEQUENCE [LARGE SCALE GENOMIC DNA]</scope>
    <source>
        <strain evidence="1 2">HPM-16</strain>
    </source>
</reference>
<comment type="caution">
    <text evidence="1">The sequence shown here is derived from an EMBL/GenBank/DDBJ whole genome shotgun (WGS) entry which is preliminary data.</text>
</comment>
<evidence type="ECO:0000313" key="2">
    <source>
        <dbReference type="Proteomes" id="UP000282818"/>
    </source>
</evidence>
<keyword evidence="2" id="KW-1185">Reference proteome</keyword>
<name>A0A437Q9A0_9GAMM</name>
<dbReference type="RefSeq" id="WP_127693862.1">
    <property type="nucleotide sequence ID" value="NZ_SACQ01000003.1"/>
</dbReference>